<feature type="region of interest" description="Disordered" evidence="4">
    <location>
        <begin position="438"/>
        <end position="498"/>
    </location>
</feature>
<dbReference type="InterPro" id="IPR002048">
    <property type="entry name" value="EF_hand_dom"/>
</dbReference>
<dbReference type="PANTHER" id="PTHR12085:SF3">
    <property type="entry name" value="SERINE_THREONINE-PROTEIN PHOSPHATASE 2A REGULATORY SUBUNIT B'' SUBUNIT GAMMA"/>
    <property type="match status" value="1"/>
</dbReference>
<evidence type="ECO:0000256" key="4">
    <source>
        <dbReference type="SAM" id="MobiDB-lite"/>
    </source>
</evidence>
<dbReference type="EnsemblMetazoa" id="XM_022800945">
    <property type="protein sequence ID" value="XP_022656680"/>
    <property type="gene ID" value="LOC111248479"/>
</dbReference>
<dbReference type="GO" id="GO:0035303">
    <property type="term" value="P:regulation of dephosphorylation"/>
    <property type="evidence" value="ECO:0007669"/>
    <property type="project" value="InterPro"/>
</dbReference>
<dbReference type="GO" id="GO:0000226">
    <property type="term" value="P:microtubule cytoskeleton organization"/>
    <property type="evidence" value="ECO:0007669"/>
    <property type="project" value="TreeGrafter"/>
</dbReference>
<feature type="compositionally biased region" description="Basic and acidic residues" evidence="4">
    <location>
        <begin position="456"/>
        <end position="471"/>
    </location>
</feature>
<dbReference type="GO" id="GO:0005819">
    <property type="term" value="C:spindle"/>
    <property type="evidence" value="ECO:0007669"/>
    <property type="project" value="TreeGrafter"/>
</dbReference>
<evidence type="ECO:0000256" key="1">
    <source>
        <dbReference type="ARBA" id="ARBA00004496"/>
    </source>
</evidence>
<evidence type="ECO:0000313" key="7">
    <source>
        <dbReference type="Proteomes" id="UP000594260"/>
    </source>
</evidence>
<accession>A0A7M7JTR7</accession>
<dbReference type="PANTHER" id="PTHR12085">
    <property type="entry name" value="SERINE/THREONINE-PROTEIN PHOSPHATASE 2A REGULATORY SUBUNIT B'' SUBUNIT GAMMA"/>
    <property type="match status" value="1"/>
</dbReference>
<dbReference type="GO" id="GO:0005737">
    <property type="term" value="C:cytoplasm"/>
    <property type="evidence" value="ECO:0007669"/>
    <property type="project" value="UniProtKB-SubCell"/>
</dbReference>
<feature type="domain" description="EF-hand" evidence="5">
    <location>
        <begin position="276"/>
        <end position="311"/>
    </location>
</feature>
<dbReference type="InterPro" id="IPR039865">
    <property type="entry name" value="PPP2R3C"/>
</dbReference>
<keyword evidence="3" id="KW-0106">Calcium</keyword>
<dbReference type="KEGG" id="vde:111248479"/>
<evidence type="ECO:0000259" key="5">
    <source>
        <dbReference type="PROSITE" id="PS50222"/>
    </source>
</evidence>
<dbReference type="GO" id="GO:0005813">
    <property type="term" value="C:centrosome"/>
    <property type="evidence" value="ECO:0007669"/>
    <property type="project" value="TreeGrafter"/>
</dbReference>
<keyword evidence="7" id="KW-1185">Reference proteome</keyword>
<dbReference type="Proteomes" id="UP000594260">
    <property type="component" value="Unplaced"/>
</dbReference>
<comment type="subcellular location">
    <subcellularLocation>
        <location evidence="1">Cytoplasm</location>
    </subcellularLocation>
</comment>
<keyword evidence="2" id="KW-0963">Cytoplasm</keyword>
<dbReference type="InParanoid" id="A0A7M7JTR7"/>
<dbReference type="RefSeq" id="XP_022656680.1">
    <property type="nucleotide sequence ID" value="XM_022800945.1"/>
</dbReference>
<proteinExistence type="predicted"/>
<dbReference type="GO" id="GO:0030865">
    <property type="term" value="P:cortical cytoskeleton organization"/>
    <property type="evidence" value="ECO:0007669"/>
    <property type="project" value="TreeGrafter"/>
</dbReference>
<dbReference type="CDD" id="cd21505">
    <property type="entry name" value="PPP2R3C"/>
    <property type="match status" value="1"/>
</dbReference>
<dbReference type="GeneID" id="111248479"/>
<dbReference type="InterPro" id="IPR011992">
    <property type="entry name" value="EF-hand-dom_pair"/>
</dbReference>
<dbReference type="PROSITE" id="PS00018">
    <property type="entry name" value="EF_HAND_1"/>
    <property type="match status" value="1"/>
</dbReference>
<dbReference type="PROSITE" id="PS50222">
    <property type="entry name" value="EF_HAND_2"/>
    <property type="match status" value="1"/>
</dbReference>
<feature type="compositionally biased region" description="Basic and acidic residues" evidence="4">
    <location>
        <begin position="438"/>
        <end position="448"/>
    </location>
</feature>
<dbReference type="OMA" id="IHLHYYD"/>
<reference evidence="6" key="1">
    <citation type="submission" date="2021-01" db="UniProtKB">
        <authorList>
            <consortium name="EnsemblMetazoa"/>
        </authorList>
    </citation>
    <scope>IDENTIFICATION</scope>
</reference>
<dbReference type="InterPro" id="IPR018247">
    <property type="entry name" value="EF_Hand_1_Ca_BS"/>
</dbReference>
<dbReference type="GO" id="GO:0005509">
    <property type="term" value="F:calcium ion binding"/>
    <property type="evidence" value="ECO:0007669"/>
    <property type="project" value="InterPro"/>
</dbReference>
<dbReference type="SUPFAM" id="SSF47473">
    <property type="entry name" value="EF-hand"/>
    <property type="match status" value="2"/>
</dbReference>
<dbReference type="AlphaFoldDB" id="A0A7M7JTR7"/>
<dbReference type="Gene3D" id="1.10.238.10">
    <property type="entry name" value="EF-hand"/>
    <property type="match status" value="1"/>
</dbReference>
<evidence type="ECO:0000313" key="6">
    <source>
        <dbReference type="EnsemblMetazoa" id="XP_022656680"/>
    </source>
</evidence>
<name>A0A7M7JTR7_VARDE</name>
<protein>
    <recommendedName>
        <fullName evidence="5">EF-hand domain-containing protein</fullName>
    </recommendedName>
</protein>
<dbReference type="OrthoDB" id="10265007at2759"/>
<sequence length="498" mass="57695">MPNVSLFKFIVAVQANLRYQSDTIFVDYHSVVELICDMLTPQAQLPSNVSPASLTATALKYPNIPTFHWRVPAQDDNIGGLLRDEARTLLLERKNEEIPDAESVEEMWRLLEDHAVDENLAIDYRGFKKVRQLLGPMYQQFFSATVFFKLLQDHPLGYMSIRNFYNYVNRRRWLLQTRVGLALYDANGQGYLSEADLENYINGLIPTLNQLKGLEPSFHSFYCCTAVRKFIFFLDPYRTDRVRIDEIILSSFLDDLLELREDLPRAALEANWFSAVSTRKVYSRFMDLDTDKNGMLSRQEMYDYGEGTFTKTFIDRVFQECITYQGEMDYKTYLDLVLALENRSQPASIHFFFKIFDIDHKGYLDNFTMRFFLRAILEVVNDPMLKVEDILDEIHDIVKPVAAGRITLKDLLKCGQGGLVVSMMADVNGFMRYDDRQFEPDDQERPDISEPQALHFECRDDANSTKRREIIITEVTEEDRNNGGDPTSVDGSEQPKSI</sequence>
<organism evidence="6 7">
    <name type="scientific">Varroa destructor</name>
    <name type="common">Honeybee mite</name>
    <dbReference type="NCBI Taxonomy" id="109461"/>
    <lineage>
        <taxon>Eukaryota</taxon>
        <taxon>Metazoa</taxon>
        <taxon>Ecdysozoa</taxon>
        <taxon>Arthropoda</taxon>
        <taxon>Chelicerata</taxon>
        <taxon>Arachnida</taxon>
        <taxon>Acari</taxon>
        <taxon>Parasitiformes</taxon>
        <taxon>Mesostigmata</taxon>
        <taxon>Gamasina</taxon>
        <taxon>Dermanyssoidea</taxon>
        <taxon>Varroidae</taxon>
        <taxon>Varroa</taxon>
    </lineage>
</organism>
<evidence type="ECO:0000256" key="2">
    <source>
        <dbReference type="ARBA" id="ARBA00022490"/>
    </source>
</evidence>
<feature type="compositionally biased region" description="Polar residues" evidence="4">
    <location>
        <begin position="489"/>
        <end position="498"/>
    </location>
</feature>
<evidence type="ECO:0000256" key="3">
    <source>
        <dbReference type="ARBA" id="ARBA00022837"/>
    </source>
</evidence>